<reference evidence="5 6" key="2">
    <citation type="submission" date="2019-01" db="EMBL/GenBank/DDBJ databases">
        <title>The decoding of complex shrimp genome reveals the adaptation for benthos swimmer, frequently molting mechanism and breeding impact on genome.</title>
        <authorList>
            <person name="Sun Y."/>
            <person name="Gao Y."/>
            <person name="Yu Y."/>
        </authorList>
    </citation>
    <scope>NUCLEOTIDE SEQUENCE [LARGE SCALE GENOMIC DNA]</scope>
    <source>
        <tissue evidence="5">Muscle</tissue>
    </source>
</reference>
<keyword evidence="6" id="KW-1185">Reference proteome</keyword>
<keyword evidence="2 4" id="KW-0732">Signal</keyword>
<feature type="signal peptide" evidence="4">
    <location>
        <begin position="1"/>
        <end position="23"/>
    </location>
</feature>
<dbReference type="Pfam" id="PF13855">
    <property type="entry name" value="LRR_8"/>
    <property type="match status" value="1"/>
</dbReference>
<dbReference type="Gene3D" id="3.80.10.10">
    <property type="entry name" value="Ribonuclease Inhibitor"/>
    <property type="match status" value="1"/>
</dbReference>
<dbReference type="EMBL" id="QCYY01001501">
    <property type="protein sequence ID" value="ROT77635.1"/>
    <property type="molecule type" value="Genomic_DNA"/>
</dbReference>
<dbReference type="InterPro" id="IPR001611">
    <property type="entry name" value="Leu-rich_rpt"/>
</dbReference>
<sequence>MSVRRLQLMRAFLLACLAGAAAATCPCAWDPSASSLACGDLGLTEVPTACFDAHPGARTLNLTSNEITQLRRKDFSGNVDNLEVLLIDNNPVSMFYPDAFAELANLQEVSIQTTVFAAISSRPFQEQPKAE</sequence>
<reference evidence="5 6" key="1">
    <citation type="submission" date="2018-04" db="EMBL/GenBank/DDBJ databases">
        <authorList>
            <person name="Zhang X."/>
            <person name="Yuan J."/>
            <person name="Li F."/>
            <person name="Xiang J."/>
        </authorList>
    </citation>
    <scope>NUCLEOTIDE SEQUENCE [LARGE SCALE GENOMIC DNA]</scope>
    <source>
        <tissue evidence="5">Muscle</tissue>
    </source>
</reference>
<dbReference type="SUPFAM" id="SSF52058">
    <property type="entry name" value="L domain-like"/>
    <property type="match status" value="1"/>
</dbReference>
<dbReference type="InterPro" id="IPR032675">
    <property type="entry name" value="LRR_dom_sf"/>
</dbReference>
<dbReference type="AlphaFoldDB" id="A0A423TMH4"/>
<evidence type="ECO:0000256" key="1">
    <source>
        <dbReference type="ARBA" id="ARBA00022614"/>
    </source>
</evidence>
<name>A0A423TMH4_PENVA</name>
<feature type="chain" id="PRO_5019465691" evidence="4">
    <location>
        <begin position="24"/>
        <end position="131"/>
    </location>
</feature>
<dbReference type="GO" id="GO:0005886">
    <property type="term" value="C:plasma membrane"/>
    <property type="evidence" value="ECO:0007669"/>
    <property type="project" value="TreeGrafter"/>
</dbReference>
<gene>
    <name evidence="5" type="ORF">C7M84_003710</name>
</gene>
<evidence type="ECO:0000256" key="4">
    <source>
        <dbReference type="SAM" id="SignalP"/>
    </source>
</evidence>
<comment type="caution">
    <text evidence="5">The sequence shown here is derived from an EMBL/GenBank/DDBJ whole genome shotgun (WGS) entry which is preliminary data.</text>
</comment>
<keyword evidence="3" id="KW-0677">Repeat</keyword>
<dbReference type="STRING" id="6689.A0A423TMH4"/>
<evidence type="ECO:0000313" key="5">
    <source>
        <dbReference type="EMBL" id="ROT77635.1"/>
    </source>
</evidence>
<evidence type="ECO:0000256" key="2">
    <source>
        <dbReference type="ARBA" id="ARBA00022729"/>
    </source>
</evidence>
<dbReference type="OrthoDB" id="2013775at2759"/>
<dbReference type="InterPro" id="IPR050541">
    <property type="entry name" value="LRR_TM_domain-containing"/>
</dbReference>
<organism evidence="5 6">
    <name type="scientific">Penaeus vannamei</name>
    <name type="common">Whiteleg shrimp</name>
    <name type="synonym">Litopenaeus vannamei</name>
    <dbReference type="NCBI Taxonomy" id="6689"/>
    <lineage>
        <taxon>Eukaryota</taxon>
        <taxon>Metazoa</taxon>
        <taxon>Ecdysozoa</taxon>
        <taxon>Arthropoda</taxon>
        <taxon>Crustacea</taxon>
        <taxon>Multicrustacea</taxon>
        <taxon>Malacostraca</taxon>
        <taxon>Eumalacostraca</taxon>
        <taxon>Eucarida</taxon>
        <taxon>Decapoda</taxon>
        <taxon>Dendrobranchiata</taxon>
        <taxon>Penaeoidea</taxon>
        <taxon>Penaeidae</taxon>
        <taxon>Penaeus</taxon>
    </lineage>
</organism>
<dbReference type="PANTHER" id="PTHR24369:SF210">
    <property type="entry name" value="CHAOPTIN-RELATED"/>
    <property type="match status" value="1"/>
</dbReference>
<evidence type="ECO:0000313" key="6">
    <source>
        <dbReference type="Proteomes" id="UP000283509"/>
    </source>
</evidence>
<protein>
    <submittedName>
        <fullName evidence="5">Putative slit-like 3 protein isoform X2</fullName>
    </submittedName>
</protein>
<accession>A0A423TMH4</accession>
<evidence type="ECO:0000256" key="3">
    <source>
        <dbReference type="ARBA" id="ARBA00022737"/>
    </source>
</evidence>
<dbReference type="PANTHER" id="PTHR24369">
    <property type="entry name" value="ANTIGEN BSP, PUTATIVE-RELATED"/>
    <property type="match status" value="1"/>
</dbReference>
<proteinExistence type="predicted"/>
<keyword evidence="1" id="KW-0433">Leucine-rich repeat</keyword>
<dbReference type="Proteomes" id="UP000283509">
    <property type="component" value="Unassembled WGS sequence"/>
</dbReference>